<feature type="region of interest" description="Disordered" evidence="4">
    <location>
        <begin position="407"/>
        <end position="462"/>
    </location>
</feature>
<feature type="compositionally biased region" description="Polar residues" evidence="4">
    <location>
        <begin position="424"/>
        <end position="433"/>
    </location>
</feature>
<sequence>MELKEAQDELIKLKLKEEFMTVEYTKKVFGRHKSVLDLSNHYIFENSCEFLCNLLKRYFKKKLSIKALILQNCMLSFEVLNKILKTFQSAEKDSGLRVLDLGNNRLAFTAKATYAISELFSKVSLNKAKSIILQGNILQSGEAMEALFSHNFSLLKLNLYDSNLSSEALLAISDILAQNRSIQHLNLGFNSQAFLDHEIVSRFAISLGCNRYIEELILSGNESLSDVTVFEAFCKEIHENRSLNHIALGGIGFGDSGITIIISTFLNEMPLSSLDLQNNHITEIGFCDLIDSLPEVITSLDVSYNNFNENSALFALSALLLESRSLRKLNISHSVEIENLDMLAIEKLCESLTQNDSLSEFICEGVKISEDPDEFCRQVNEAIANRKLSLTYKVSAVNCFTNESTNRRLDSSSVSHTPKRMISNVPSCSNSAVSREAPEDSNSQTERKEYVDSLNQELSNSL</sequence>
<evidence type="ECO:0000256" key="2">
    <source>
        <dbReference type="ARBA" id="ARBA00022614"/>
    </source>
</evidence>
<reference evidence="5" key="1">
    <citation type="submission" date="2021-09" db="EMBL/GenBank/DDBJ databases">
        <authorList>
            <consortium name="AG Swart"/>
            <person name="Singh M."/>
            <person name="Singh A."/>
            <person name="Seah K."/>
            <person name="Emmerich C."/>
        </authorList>
    </citation>
    <scope>NUCLEOTIDE SEQUENCE</scope>
    <source>
        <strain evidence="5">ATCC30299</strain>
    </source>
</reference>
<organism evidence="5 6">
    <name type="scientific">Blepharisma stoltei</name>
    <dbReference type="NCBI Taxonomy" id="1481888"/>
    <lineage>
        <taxon>Eukaryota</taxon>
        <taxon>Sar</taxon>
        <taxon>Alveolata</taxon>
        <taxon>Ciliophora</taxon>
        <taxon>Postciliodesmatophora</taxon>
        <taxon>Heterotrichea</taxon>
        <taxon>Heterotrichida</taxon>
        <taxon>Blepharismidae</taxon>
        <taxon>Blepharisma</taxon>
    </lineage>
</organism>
<keyword evidence="1" id="KW-0343">GTPase activation</keyword>
<gene>
    <name evidence="5" type="ORF">BSTOLATCC_MIC1447</name>
</gene>
<dbReference type="Proteomes" id="UP001162131">
    <property type="component" value="Unassembled WGS sequence"/>
</dbReference>
<protein>
    <recommendedName>
        <fullName evidence="7">Ran GTPase-activating protein</fullName>
    </recommendedName>
</protein>
<keyword evidence="6" id="KW-1185">Reference proteome</keyword>
<keyword evidence="3" id="KW-0677">Repeat</keyword>
<feature type="compositionally biased region" description="Polar residues" evidence="4">
    <location>
        <begin position="453"/>
        <end position="462"/>
    </location>
</feature>
<dbReference type="GO" id="GO:0005829">
    <property type="term" value="C:cytosol"/>
    <property type="evidence" value="ECO:0007669"/>
    <property type="project" value="TreeGrafter"/>
</dbReference>
<evidence type="ECO:0008006" key="7">
    <source>
        <dbReference type="Google" id="ProtNLM"/>
    </source>
</evidence>
<dbReference type="Gene3D" id="3.80.10.10">
    <property type="entry name" value="Ribonuclease Inhibitor"/>
    <property type="match status" value="2"/>
</dbReference>
<dbReference type="GO" id="GO:0048471">
    <property type="term" value="C:perinuclear region of cytoplasm"/>
    <property type="evidence" value="ECO:0007669"/>
    <property type="project" value="TreeGrafter"/>
</dbReference>
<proteinExistence type="predicted"/>
<dbReference type="EMBL" id="CAJZBQ010000002">
    <property type="protein sequence ID" value="CAG9310605.1"/>
    <property type="molecule type" value="Genomic_DNA"/>
</dbReference>
<dbReference type="SUPFAM" id="SSF52047">
    <property type="entry name" value="RNI-like"/>
    <property type="match status" value="1"/>
</dbReference>
<dbReference type="InterPro" id="IPR032675">
    <property type="entry name" value="LRR_dom_sf"/>
</dbReference>
<keyword evidence="2" id="KW-0433">Leucine-rich repeat</keyword>
<accession>A0AAU9I9I5</accession>
<dbReference type="PANTHER" id="PTHR24113:SF12">
    <property type="entry name" value="RAN GTPASE-ACTIVATING PROTEIN 1"/>
    <property type="match status" value="1"/>
</dbReference>
<dbReference type="InterPro" id="IPR027038">
    <property type="entry name" value="RanGap"/>
</dbReference>
<dbReference type="GO" id="GO:0005096">
    <property type="term" value="F:GTPase activator activity"/>
    <property type="evidence" value="ECO:0007669"/>
    <property type="project" value="UniProtKB-KW"/>
</dbReference>
<evidence type="ECO:0000256" key="3">
    <source>
        <dbReference type="ARBA" id="ARBA00022737"/>
    </source>
</evidence>
<dbReference type="PANTHER" id="PTHR24113">
    <property type="entry name" value="RAN GTPASE-ACTIVATING PROTEIN 1"/>
    <property type="match status" value="1"/>
</dbReference>
<evidence type="ECO:0000313" key="5">
    <source>
        <dbReference type="EMBL" id="CAG9310605.1"/>
    </source>
</evidence>
<comment type="caution">
    <text evidence="5">The sequence shown here is derived from an EMBL/GenBank/DDBJ whole genome shotgun (WGS) entry which is preliminary data.</text>
</comment>
<dbReference type="GO" id="GO:0031267">
    <property type="term" value="F:small GTPase binding"/>
    <property type="evidence" value="ECO:0007669"/>
    <property type="project" value="TreeGrafter"/>
</dbReference>
<name>A0AAU9I9I5_9CILI</name>
<evidence type="ECO:0000313" key="6">
    <source>
        <dbReference type="Proteomes" id="UP001162131"/>
    </source>
</evidence>
<evidence type="ECO:0000256" key="1">
    <source>
        <dbReference type="ARBA" id="ARBA00022468"/>
    </source>
</evidence>
<dbReference type="AlphaFoldDB" id="A0AAU9I9I5"/>
<evidence type="ECO:0000256" key="4">
    <source>
        <dbReference type="SAM" id="MobiDB-lite"/>
    </source>
</evidence>
<dbReference type="GO" id="GO:0005634">
    <property type="term" value="C:nucleus"/>
    <property type="evidence" value="ECO:0007669"/>
    <property type="project" value="TreeGrafter"/>
</dbReference>
<dbReference type="GO" id="GO:0006913">
    <property type="term" value="P:nucleocytoplasmic transport"/>
    <property type="evidence" value="ECO:0007669"/>
    <property type="project" value="TreeGrafter"/>
</dbReference>